<evidence type="ECO:0000256" key="1">
    <source>
        <dbReference type="ARBA" id="ARBA00008324"/>
    </source>
</evidence>
<name>A0A1W1UVD8_DESTI</name>
<dbReference type="EMBL" id="FWWT01000012">
    <property type="protein sequence ID" value="SMB84996.1"/>
    <property type="molecule type" value="Genomic_DNA"/>
</dbReference>
<comment type="similarity">
    <text evidence="1">Belongs to the thioesterase PaaI family.</text>
</comment>
<dbReference type="NCBIfam" id="TIGR00369">
    <property type="entry name" value="unchar_dom_1"/>
    <property type="match status" value="1"/>
</dbReference>
<dbReference type="Proteomes" id="UP000192731">
    <property type="component" value="Unassembled WGS sequence"/>
</dbReference>
<dbReference type="RefSeq" id="WP_084052408.1">
    <property type="nucleotide sequence ID" value="NZ_FWWT01000012.1"/>
</dbReference>
<accession>A0A1W1UVD8</accession>
<dbReference type="AlphaFoldDB" id="A0A1W1UVD8"/>
<keyword evidence="5" id="KW-1185">Reference proteome</keyword>
<evidence type="ECO:0000313" key="5">
    <source>
        <dbReference type="Proteomes" id="UP000192731"/>
    </source>
</evidence>
<dbReference type="InterPro" id="IPR003736">
    <property type="entry name" value="PAAI_dom"/>
</dbReference>
<organism evidence="4 5">
    <name type="scientific">Desulfonispora thiosulfatigenes DSM 11270</name>
    <dbReference type="NCBI Taxonomy" id="656914"/>
    <lineage>
        <taxon>Bacteria</taxon>
        <taxon>Bacillati</taxon>
        <taxon>Bacillota</taxon>
        <taxon>Clostridia</taxon>
        <taxon>Eubacteriales</taxon>
        <taxon>Peptococcaceae</taxon>
        <taxon>Desulfonispora</taxon>
    </lineage>
</organism>
<dbReference type="PANTHER" id="PTHR43240">
    <property type="entry name" value="1,4-DIHYDROXY-2-NAPHTHOYL-COA THIOESTERASE 1"/>
    <property type="match status" value="1"/>
</dbReference>
<dbReference type="CDD" id="cd03443">
    <property type="entry name" value="PaaI_thioesterase"/>
    <property type="match status" value="1"/>
</dbReference>
<sequence>MNFKNTIHESLEIKTVELTKEKVILSMPVGPKTHQPMGYLHGGASVVLAESAASMGTLLYLDLEKETAVGIEINANHLKSKKDGLVRAVATPIHKGRTIMVWNIEILDEQDEKICICRCTIGIVTKKRGT</sequence>
<dbReference type="STRING" id="656914.SAMN00017405_1584"/>
<keyword evidence="2" id="KW-0378">Hydrolase</keyword>
<dbReference type="GO" id="GO:0005829">
    <property type="term" value="C:cytosol"/>
    <property type="evidence" value="ECO:0007669"/>
    <property type="project" value="TreeGrafter"/>
</dbReference>
<dbReference type="GO" id="GO:0061522">
    <property type="term" value="F:1,4-dihydroxy-2-naphthoyl-CoA thioesterase activity"/>
    <property type="evidence" value="ECO:0007669"/>
    <property type="project" value="TreeGrafter"/>
</dbReference>
<dbReference type="OrthoDB" id="9798208at2"/>
<proteinExistence type="inferred from homology"/>
<evidence type="ECO:0000259" key="3">
    <source>
        <dbReference type="Pfam" id="PF03061"/>
    </source>
</evidence>
<evidence type="ECO:0000256" key="2">
    <source>
        <dbReference type="ARBA" id="ARBA00022801"/>
    </source>
</evidence>
<evidence type="ECO:0000313" key="4">
    <source>
        <dbReference type="EMBL" id="SMB84996.1"/>
    </source>
</evidence>
<protein>
    <submittedName>
        <fullName evidence="4">Uncharacterized domain 1-containing protein</fullName>
    </submittedName>
</protein>
<dbReference type="InterPro" id="IPR006683">
    <property type="entry name" value="Thioestr_dom"/>
</dbReference>
<dbReference type="SUPFAM" id="SSF54637">
    <property type="entry name" value="Thioesterase/thiol ester dehydrase-isomerase"/>
    <property type="match status" value="1"/>
</dbReference>
<dbReference type="PANTHER" id="PTHR43240:SF5">
    <property type="entry name" value="1,4-DIHYDROXY-2-NAPHTHOYL-COA THIOESTERASE 1"/>
    <property type="match status" value="1"/>
</dbReference>
<gene>
    <name evidence="4" type="ORF">SAMN00017405_1584</name>
</gene>
<feature type="domain" description="Thioesterase" evidence="3">
    <location>
        <begin position="37"/>
        <end position="115"/>
    </location>
</feature>
<dbReference type="InterPro" id="IPR029069">
    <property type="entry name" value="HotDog_dom_sf"/>
</dbReference>
<reference evidence="4 5" key="1">
    <citation type="submission" date="2017-04" db="EMBL/GenBank/DDBJ databases">
        <authorList>
            <person name="Afonso C.L."/>
            <person name="Miller P.J."/>
            <person name="Scott M.A."/>
            <person name="Spackman E."/>
            <person name="Goraichik I."/>
            <person name="Dimitrov K.M."/>
            <person name="Suarez D.L."/>
            <person name="Swayne D.E."/>
        </authorList>
    </citation>
    <scope>NUCLEOTIDE SEQUENCE [LARGE SCALE GENOMIC DNA]</scope>
    <source>
        <strain evidence="4 5">DSM 11270</strain>
    </source>
</reference>
<dbReference type="Pfam" id="PF03061">
    <property type="entry name" value="4HBT"/>
    <property type="match status" value="1"/>
</dbReference>
<dbReference type="Gene3D" id="3.10.129.10">
    <property type="entry name" value="Hotdog Thioesterase"/>
    <property type="match status" value="1"/>
</dbReference>